<dbReference type="EMBL" id="CP059378">
    <property type="protein sequence ID" value="QLY81498.1"/>
    <property type="molecule type" value="Genomic_DNA"/>
</dbReference>
<dbReference type="AlphaFoldDB" id="A0A7D7A5S3"/>
<proteinExistence type="predicted"/>
<dbReference type="KEGG" id="cint:HZF06_07910"/>
<accession>A0A7D7A5S3</accession>
<reference evidence="2 3" key="1">
    <citation type="submission" date="2020-07" db="EMBL/GenBank/DDBJ databases">
        <title>Electron transfer.</title>
        <authorList>
            <person name="Huang L."/>
            <person name="Liu X."/>
            <person name="Zhou S."/>
        </authorList>
    </citation>
    <scope>NUCLEOTIDE SEQUENCE [LARGE SCALE GENOMIC DNA]</scope>
    <source>
        <strain evidence="2 3">Lx1</strain>
    </source>
</reference>
<feature type="coiled-coil region" evidence="1">
    <location>
        <begin position="68"/>
        <end position="95"/>
    </location>
</feature>
<protein>
    <submittedName>
        <fullName evidence="2">Uncharacterized protein</fullName>
    </submittedName>
</protein>
<sequence>MNSSEIKRCMNAVNSAINYITIAISREEDTRTNLVNAKNNIKDALGGVPASNMNSSIDGLIRQCDSSLSSLRTNLSRLRAIYSQYQSEYNQAKNK</sequence>
<dbReference type="Proteomes" id="UP000512286">
    <property type="component" value="Chromosome"/>
</dbReference>
<keyword evidence="1" id="KW-0175">Coiled coil</keyword>
<organism evidence="2 3">
    <name type="scientific">Clostridium intestinale</name>
    <dbReference type="NCBI Taxonomy" id="36845"/>
    <lineage>
        <taxon>Bacteria</taxon>
        <taxon>Bacillati</taxon>
        <taxon>Bacillota</taxon>
        <taxon>Clostridia</taxon>
        <taxon>Eubacteriales</taxon>
        <taxon>Clostridiaceae</taxon>
        <taxon>Clostridium</taxon>
    </lineage>
</organism>
<gene>
    <name evidence="2" type="ORF">HZF06_07910</name>
</gene>
<dbReference type="RefSeq" id="WP_181603071.1">
    <property type="nucleotide sequence ID" value="NZ_CP059378.1"/>
</dbReference>
<name>A0A7D7A5S3_9CLOT</name>
<evidence type="ECO:0000313" key="3">
    <source>
        <dbReference type="Proteomes" id="UP000512286"/>
    </source>
</evidence>
<evidence type="ECO:0000313" key="2">
    <source>
        <dbReference type="EMBL" id="QLY81498.1"/>
    </source>
</evidence>
<evidence type="ECO:0000256" key="1">
    <source>
        <dbReference type="SAM" id="Coils"/>
    </source>
</evidence>